<organism evidence="2 3">
    <name type="scientific">Candidatus Methanoperedens nitratireducens</name>
    <dbReference type="NCBI Taxonomy" id="1392998"/>
    <lineage>
        <taxon>Archaea</taxon>
        <taxon>Methanobacteriati</taxon>
        <taxon>Methanobacteriota</taxon>
        <taxon>Stenosarchaea group</taxon>
        <taxon>Methanomicrobia</taxon>
        <taxon>Methanosarcinales</taxon>
        <taxon>ANME-2 cluster</taxon>
        <taxon>Candidatus Methanoperedentaceae</taxon>
        <taxon>Candidatus Methanoperedens</taxon>
    </lineage>
</organism>
<keyword evidence="1" id="KW-0472">Membrane</keyword>
<feature type="transmembrane region" description="Helical" evidence="1">
    <location>
        <begin position="53"/>
        <end position="71"/>
    </location>
</feature>
<evidence type="ECO:0000313" key="3">
    <source>
        <dbReference type="Proteomes" id="UP000050360"/>
    </source>
</evidence>
<feature type="transmembrane region" description="Helical" evidence="1">
    <location>
        <begin position="108"/>
        <end position="126"/>
    </location>
</feature>
<sequence>MKYAVECMKVTKDVAIRAKDRFADKMIDFGQRGQIASMDPVGFMMNEGGNLDVKAGMSLIVGGIVIMKLASTMLPQANADWTAATAAGGAMANASTADKSTWNTGGSLIPVFGVIVVSAIAMRAFGK</sequence>
<reference evidence="2 3" key="1">
    <citation type="submission" date="2015-09" db="EMBL/GenBank/DDBJ databases">
        <title>A metagenomics-based metabolic model of nitrate-dependent anaerobic oxidation of methane by Methanoperedens-like archaea.</title>
        <authorList>
            <person name="Arshad A."/>
            <person name="Speth D.R."/>
            <person name="De Graaf R.M."/>
            <person name="Op Den Camp H.J."/>
            <person name="Jetten M.S."/>
            <person name="Welte C.U."/>
        </authorList>
    </citation>
    <scope>NUCLEOTIDE SEQUENCE [LARGE SCALE GENOMIC DNA]</scope>
</reference>
<gene>
    <name evidence="2" type="ORF">MPEBLZ_04503</name>
</gene>
<accession>A0A0P8CEU8</accession>
<dbReference type="AlphaFoldDB" id="A0A0P8CEU8"/>
<evidence type="ECO:0000256" key="1">
    <source>
        <dbReference type="SAM" id="Phobius"/>
    </source>
</evidence>
<comment type="caution">
    <text evidence="2">The sequence shown here is derived from an EMBL/GenBank/DDBJ whole genome shotgun (WGS) entry which is preliminary data.</text>
</comment>
<protein>
    <submittedName>
        <fullName evidence="2">Uncharacterized protein</fullName>
    </submittedName>
</protein>
<dbReference type="EMBL" id="LKCM01000482">
    <property type="protein sequence ID" value="KPQ40951.1"/>
    <property type="molecule type" value="Genomic_DNA"/>
</dbReference>
<dbReference type="Proteomes" id="UP000050360">
    <property type="component" value="Unassembled WGS sequence"/>
</dbReference>
<keyword evidence="1" id="KW-0812">Transmembrane</keyword>
<name>A0A0P8CEU8_9EURY</name>
<evidence type="ECO:0000313" key="2">
    <source>
        <dbReference type="EMBL" id="KPQ40951.1"/>
    </source>
</evidence>
<keyword evidence="1" id="KW-1133">Transmembrane helix</keyword>
<proteinExistence type="predicted"/>